<accession>A0ABW0FN44</accession>
<dbReference type="EMBL" id="JBHSLF010000004">
    <property type="protein sequence ID" value="MFC5342772.1"/>
    <property type="molecule type" value="Genomic_DNA"/>
</dbReference>
<dbReference type="Pfam" id="PF20072">
    <property type="entry name" value="DUF6468"/>
    <property type="match status" value="1"/>
</dbReference>
<feature type="compositionally biased region" description="Low complexity" evidence="1">
    <location>
        <begin position="88"/>
        <end position="99"/>
    </location>
</feature>
<feature type="domain" description="DUF6468" evidence="2">
    <location>
        <begin position="31"/>
        <end position="94"/>
    </location>
</feature>
<name>A0ABW0FN44_9CAUL</name>
<sequence length="223" mass="23013">MTGMILDAILMLLLVAALGYGVRLEKKLTQLRAGQLAFAGAVTELNAACTRAENALSSLRASGEEADLLHDRIIKARALKTDLEQLMARSGRSASPSPSGEGGRTPDLIGGETGWGRQGEPDSADRVRVAAPPPPGRSATTLPRGGRENVSTAAPVAADPDDRAFRMAALAERIHGIAAPAPAAAGAGNVQAILHALTANQAAKQSLNRARVNLATDDDLFAA</sequence>
<reference evidence="4" key="1">
    <citation type="journal article" date="2019" name="Int. J. Syst. Evol. Microbiol.">
        <title>The Global Catalogue of Microorganisms (GCM) 10K type strain sequencing project: providing services to taxonomists for standard genome sequencing and annotation.</title>
        <authorList>
            <consortium name="The Broad Institute Genomics Platform"/>
            <consortium name="The Broad Institute Genome Sequencing Center for Infectious Disease"/>
            <person name="Wu L."/>
            <person name="Ma J."/>
        </authorList>
    </citation>
    <scope>NUCLEOTIDE SEQUENCE [LARGE SCALE GENOMIC DNA]</scope>
    <source>
        <strain evidence="4">JCM 12125</strain>
    </source>
</reference>
<dbReference type="InterPro" id="IPR045531">
    <property type="entry name" value="DUF6468"/>
</dbReference>
<proteinExistence type="predicted"/>
<evidence type="ECO:0000313" key="3">
    <source>
        <dbReference type="EMBL" id="MFC5342772.1"/>
    </source>
</evidence>
<evidence type="ECO:0000259" key="2">
    <source>
        <dbReference type="Pfam" id="PF20072"/>
    </source>
</evidence>
<evidence type="ECO:0000313" key="4">
    <source>
        <dbReference type="Proteomes" id="UP001596152"/>
    </source>
</evidence>
<feature type="region of interest" description="Disordered" evidence="1">
    <location>
        <begin position="87"/>
        <end position="155"/>
    </location>
</feature>
<dbReference type="RefSeq" id="WP_374038692.1">
    <property type="nucleotide sequence ID" value="NZ_CP169082.1"/>
</dbReference>
<comment type="caution">
    <text evidence="3">The sequence shown here is derived from an EMBL/GenBank/DDBJ whole genome shotgun (WGS) entry which is preliminary data.</text>
</comment>
<gene>
    <name evidence="3" type="ORF">ACFPIE_02530</name>
</gene>
<dbReference type="Proteomes" id="UP001596152">
    <property type="component" value="Unassembled WGS sequence"/>
</dbReference>
<protein>
    <submittedName>
        <fullName evidence="3">DUF6468 domain-containing protein</fullName>
    </submittedName>
</protein>
<evidence type="ECO:0000256" key="1">
    <source>
        <dbReference type="SAM" id="MobiDB-lite"/>
    </source>
</evidence>
<feature type="compositionally biased region" description="Basic and acidic residues" evidence="1">
    <location>
        <begin position="119"/>
        <end position="128"/>
    </location>
</feature>
<organism evidence="3 4">
    <name type="scientific">Brevundimonas staleyi</name>
    <dbReference type="NCBI Taxonomy" id="74326"/>
    <lineage>
        <taxon>Bacteria</taxon>
        <taxon>Pseudomonadati</taxon>
        <taxon>Pseudomonadota</taxon>
        <taxon>Alphaproteobacteria</taxon>
        <taxon>Caulobacterales</taxon>
        <taxon>Caulobacteraceae</taxon>
        <taxon>Brevundimonas</taxon>
    </lineage>
</organism>
<keyword evidence="4" id="KW-1185">Reference proteome</keyword>